<organism evidence="2 3">
    <name type="scientific">Sulfurimonas gotlandica (strain DSM 19862 / JCM 16533 / GD1)</name>
    <dbReference type="NCBI Taxonomy" id="929558"/>
    <lineage>
        <taxon>Bacteria</taxon>
        <taxon>Pseudomonadati</taxon>
        <taxon>Campylobacterota</taxon>
        <taxon>Epsilonproteobacteria</taxon>
        <taxon>Campylobacterales</taxon>
        <taxon>Sulfurimonadaceae</taxon>
        <taxon>Sulfurimonas</taxon>
    </lineage>
</organism>
<dbReference type="InterPro" id="IPR029063">
    <property type="entry name" value="SAM-dependent_MTases_sf"/>
</dbReference>
<dbReference type="AlphaFoldDB" id="B6BJV2"/>
<dbReference type="HOGENOM" id="CLU_056435_5_3_7"/>
<dbReference type="InterPro" id="IPR015985">
    <property type="entry name" value="TehB-like_dom"/>
</dbReference>
<evidence type="ECO:0000259" key="1">
    <source>
        <dbReference type="Pfam" id="PF03848"/>
    </source>
</evidence>
<dbReference type="STRING" id="929558.SMGD1_2830"/>
<keyword evidence="3" id="KW-1185">Reference proteome</keyword>
<dbReference type="RefSeq" id="WP_008337155.1">
    <property type="nucleotide sequence ID" value="NZ_AFRZ01000001.1"/>
</dbReference>
<gene>
    <name evidence="2" type="primary">tehB</name>
    <name evidence="2" type="ORF">SMGD1_2830</name>
</gene>
<dbReference type="PATRIC" id="fig|929558.5.peg.2820"/>
<name>B6BJV2_SULGG</name>
<evidence type="ECO:0000313" key="3">
    <source>
        <dbReference type="Proteomes" id="UP000006431"/>
    </source>
</evidence>
<dbReference type="PANTHER" id="PTHR43861">
    <property type="entry name" value="TRANS-ACONITATE 2-METHYLTRANSFERASE-RELATED"/>
    <property type="match status" value="1"/>
</dbReference>
<evidence type="ECO:0000313" key="2">
    <source>
        <dbReference type="EMBL" id="EHP31352.1"/>
    </source>
</evidence>
<reference evidence="2 3" key="1">
    <citation type="journal article" date="2012" name="Proc. Natl. Acad. Sci. U.S.A.">
        <title>Genome and physiology of a model Epsilonproteobacterium responsible for sulfide detoxification in marine oxygen depletion zones.</title>
        <authorList>
            <person name="Grote J."/>
            <person name="Schott T."/>
            <person name="Bruckner C.G."/>
            <person name="Glockner F.O."/>
            <person name="Jost G."/>
            <person name="Teeling H."/>
            <person name="Labrenz M."/>
            <person name="Jurgens K."/>
        </authorList>
    </citation>
    <scope>NUCLEOTIDE SEQUENCE [LARGE SCALE GENOMIC DNA]</scope>
    <source>
        <strain evidence="2 3">GD1</strain>
    </source>
</reference>
<dbReference type="eggNOG" id="COG2890">
    <property type="taxonomic scope" value="Bacteria"/>
</dbReference>
<dbReference type="EMBL" id="AFRZ01000001">
    <property type="protein sequence ID" value="EHP31352.1"/>
    <property type="molecule type" value="Genomic_DNA"/>
</dbReference>
<dbReference type="Proteomes" id="UP000006431">
    <property type="component" value="Unassembled WGS sequence"/>
</dbReference>
<dbReference type="CDD" id="cd02440">
    <property type="entry name" value="AdoMet_MTases"/>
    <property type="match status" value="1"/>
</dbReference>
<accession>B6BJV2</accession>
<comment type="caution">
    <text evidence="2">The sequence shown here is derived from an EMBL/GenBank/DDBJ whole genome shotgun (WGS) entry which is preliminary data.</text>
</comment>
<accession>H1FU46</accession>
<protein>
    <submittedName>
        <fullName evidence="2">Tellurite resistance protein TehB</fullName>
    </submittedName>
</protein>
<proteinExistence type="predicted"/>
<dbReference type="Pfam" id="PF03848">
    <property type="entry name" value="TehB"/>
    <property type="match status" value="1"/>
</dbReference>
<dbReference type="SUPFAM" id="SSF53335">
    <property type="entry name" value="S-adenosyl-L-methionine-dependent methyltransferases"/>
    <property type="match status" value="1"/>
</dbReference>
<feature type="domain" description="Tellurite resistance methyltransferase TehB-like" evidence="1">
    <location>
        <begin position="28"/>
        <end position="173"/>
    </location>
</feature>
<dbReference type="Gene3D" id="3.40.50.150">
    <property type="entry name" value="Vaccinia Virus protein VP39"/>
    <property type="match status" value="1"/>
</dbReference>
<sequence>MSLKDKEKWDTKYLEKSQLLRPRQASKNLQDNIVHCKGTKALDLACGSGRNSIFLAECGFEVDAFDIAEAAIKALEADARTRNLLSKINATQVDLDTHNIKENYYDIIVMANFLDRKVLASAMNALKKYGVLFVETYMLSDENEKQSDTNNLLKSQELREMLDDSWEVLYYDEFENEDYEIYKMKKQALLAKKIN</sequence>
<dbReference type="OrthoDB" id="5298787at2"/>